<dbReference type="EMBL" id="CDMZ01000619">
    <property type="protein sequence ID" value="CEM18085.1"/>
    <property type="molecule type" value="Genomic_DNA"/>
</dbReference>
<reference evidence="2" key="1">
    <citation type="submission" date="2014-11" db="EMBL/GenBank/DDBJ databases">
        <authorList>
            <person name="Otto D Thomas"/>
            <person name="Naeem Raeece"/>
        </authorList>
    </citation>
    <scope>NUCLEOTIDE SEQUENCE</scope>
</reference>
<feature type="compositionally biased region" description="Basic and acidic residues" evidence="1">
    <location>
        <begin position="497"/>
        <end position="512"/>
    </location>
</feature>
<feature type="region of interest" description="Disordered" evidence="1">
    <location>
        <begin position="82"/>
        <end position="127"/>
    </location>
</feature>
<feature type="compositionally biased region" description="Basic and acidic residues" evidence="1">
    <location>
        <begin position="609"/>
        <end position="624"/>
    </location>
</feature>
<evidence type="ECO:0000313" key="2">
    <source>
        <dbReference type="EMBL" id="CEM18085.1"/>
    </source>
</evidence>
<feature type="compositionally biased region" description="Basic residues" evidence="1">
    <location>
        <begin position="479"/>
        <end position="496"/>
    </location>
</feature>
<dbReference type="VEuPathDB" id="CryptoDB:Cvel_18669"/>
<feature type="compositionally biased region" description="Low complexity" evidence="1">
    <location>
        <begin position="462"/>
        <end position="471"/>
    </location>
</feature>
<organism evidence="2">
    <name type="scientific">Chromera velia CCMP2878</name>
    <dbReference type="NCBI Taxonomy" id="1169474"/>
    <lineage>
        <taxon>Eukaryota</taxon>
        <taxon>Sar</taxon>
        <taxon>Alveolata</taxon>
        <taxon>Colpodellida</taxon>
        <taxon>Chromeraceae</taxon>
        <taxon>Chromera</taxon>
    </lineage>
</organism>
<feature type="compositionally biased region" description="Basic residues" evidence="1">
    <location>
        <begin position="705"/>
        <end position="722"/>
    </location>
</feature>
<gene>
    <name evidence="2" type="ORF">Cvel_18669</name>
</gene>
<name>A0A0G4FTI5_9ALVE</name>
<accession>A0A0G4FTI5</accession>
<proteinExistence type="predicted"/>
<feature type="region of interest" description="Disordered" evidence="1">
    <location>
        <begin position="871"/>
        <end position="900"/>
    </location>
</feature>
<protein>
    <submittedName>
        <fullName evidence="2">Uncharacterized protein</fullName>
    </submittedName>
</protein>
<dbReference type="AlphaFoldDB" id="A0A0G4FTI5"/>
<evidence type="ECO:0000256" key="1">
    <source>
        <dbReference type="SAM" id="MobiDB-lite"/>
    </source>
</evidence>
<feature type="region of interest" description="Disordered" evidence="1">
    <location>
        <begin position="325"/>
        <end position="358"/>
    </location>
</feature>
<feature type="region of interest" description="Disordered" evidence="1">
    <location>
        <begin position="453"/>
        <end position="514"/>
    </location>
</feature>
<feature type="region of interest" description="Disordered" evidence="1">
    <location>
        <begin position="1"/>
        <end position="26"/>
    </location>
</feature>
<sequence length="1055" mass="115274">MSTFRSAKAAPLPSGSPAQEEVRQQRKIVKEVREARKRMEDRRMKRKQTADLDAHVHVALARTTDILALRYKAMVFEYDSSKAKGKKKGIPGEENAEEDESASVSVGVSSFHKRPSPAAPEGAVGKSAATSLKDISTLAAREGLDAPRVYSLDQQLLLGRHGAATRARVAARGRASLSAGDAFTDRVAAALAMKRMQSGIKREESKTILGRRMRTGSDTVSASVLPITLQDPEGPGRGVEGTQVGVSVVEGGWRDPMGNLWDPIEGLQNSADSGSGQSTVRTPPPLRCVIQVPGCWGDFCHLWSHRAQLRGLFPRAARWRRPVSPQRAAFGGGSGSNGATAYGSQIVGDGEKDGPSSTDVWECLNDRHLPPQEDRVVPFTFMVFVRKARALAYQTALQFGFETSIPCQMLPTPSGDLKAYRGWSDSKKQDRLQEFRKENRKIKNFHRSFSAAFRTGGGTGGVSSSVSPTPRQAQGSSKSPRKKARDKEKRKRKKKHEAKDEAGETGGPKDQKAYSSASRLLPVCENCFVFYEAALILCEKEFIALNPLPEPKVSELIRKHLMTFGLPLICSSGSGQVDAARAEAEAAVAELNRLKTLLHDDLMVEEEEAMNRKEAEGMRRKEGEAEGEEEGLPSPPSFGEERGRGRNKAEQDSPSSPKREADEENEKADAKLAILEHSHKHVVRMLNRAVNLDIDATGQVDHDTLHRHKRAHPSSKAPHSRAHTAPAEGGLNRRNSRSRPSRTVSFTVELEREEEGEEGQVGEGNGQFAPQEVHRMTATEQTHAGAGMFRSDPPAALPVVYSFENPQMPVPPSPFPLLLQEEETHQEPPRQNPSEWTKALDPLLLHHKGVCCSVDPRSVSHSISAFSSLSFTDDEREGGRQTGSGKERKCPLPSLRPTKKKSELTGIVGLQKRNAGDSGKLQGGKNDVPAVDVDETQREAAYEALQEELHTLATQSIDGLHPRTLERLLERMHEVADSQILLGARVEPDPRETGLLAHANFPIDKVPSGPSFGGVKKRVGEETIVRFFPQLAFANSPPSPTLSPIAAGVTDLEEM</sequence>
<feature type="region of interest" description="Disordered" evidence="1">
    <location>
        <begin position="705"/>
        <end position="767"/>
    </location>
</feature>
<feature type="compositionally biased region" description="Acidic residues" evidence="1">
    <location>
        <begin position="751"/>
        <end position="760"/>
    </location>
</feature>
<feature type="region of interest" description="Disordered" evidence="1">
    <location>
        <begin position="609"/>
        <end position="667"/>
    </location>
</feature>
<feature type="compositionally biased region" description="Basic and acidic residues" evidence="1">
    <location>
        <begin position="639"/>
        <end position="667"/>
    </location>
</feature>